<dbReference type="SUPFAM" id="SSF54373">
    <property type="entry name" value="FAD-linked reductases, C-terminal domain"/>
    <property type="match status" value="1"/>
</dbReference>
<dbReference type="CDD" id="cd02979">
    <property type="entry name" value="PHOX_C"/>
    <property type="match status" value="1"/>
</dbReference>
<dbReference type="InterPro" id="IPR012941">
    <property type="entry name" value="Phe_hydrox_C_dim_dom"/>
</dbReference>
<organism evidence="7 8">
    <name type="scientific">Coniochaeta ligniaria NRRL 30616</name>
    <dbReference type="NCBI Taxonomy" id="1408157"/>
    <lineage>
        <taxon>Eukaryota</taxon>
        <taxon>Fungi</taxon>
        <taxon>Dikarya</taxon>
        <taxon>Ascomycota</taxon>
        <taxon>Pezizomycotina</taxon>
        <taxon>Sordariomycetes</taxon>
        <taxon>Sordariomycetidae</taxon>
        <taxon>Coniochaetales</taxon>
        <taxon>Coniochaetaceae</taxon>
        <taxon>Coniochaeta</taxon>
    </lineage>
</organism>
<dbReference type="InterPro" id="IPR036188">
    <property type="entry name" value="FAD/NAD-bd_sf"/>
</dbReference>
<evidence type="ECO:0000313" key="7">
    <source>
        <dbReference type="EMBL" id="OIW25714.1"/>
    </source>
</evidence>
<keyword evidence="3" id="KW-0274">FAD</keyword>
<evidence type="ECO:0000256" key="2">
    <source>
        <dbReference type="ARBA" id="ARBA00022630"/>
    </source>
</evidence>
<dbReference type="InParanoid" id="A0A1J7JDR8"/>
<keyword evidence="4" id="KW-0560">Oxidoreductase</keyword>
<dbReference type="SUPFAM" id="SSF51905">
    <property type="entry name" value="FAD/NAD(P)-binding domain"/>
    <property type="match status" value="1"/>
</dbReference>
<dbReference type="PANTHER" id="PTHR43004">
    <property type="entry name" value="TRK SYSTEM POTASSIUM UPTAKE PROTEIN"/>
    <property type="match status" value="1"/>
</dbReference>
<evidence type="ECO:0000256" key="4">
    <source>
        <dbReference type="ARBA" id="ARBA00023002"/>
    </source>
</evidence>
<accession>A0A1J7JDR8</accession>
<dbReference type="InterPro" id="IPR036249">
    <property type="entry name" value="Thioredoxin-like_sf"/>
</dbReference>
<dbReference type="EMBL" id="KV875101">
    <property type="protein sequence ID" value="OIW25714.1"/>
    <property type="molecule type" value="Genomic_DNA"/>
</dbReference>
<dbReference type="PRINTS" id="PR00420">
    <property type="entry name" value="RNGMNOXGNASE"/>
</dbReference>
<evidence type="ECO:0000259" key="5">
    <source>
        <dbReference type="Pfam" id="PF01494"/>
    </source>
</evidence>
<keyword evidence="2" id="KW-0285">Flavoprotein</keyword>
<keyword evidence="8" id="KW-1185">Reference proteome</keyword>
<protein>
    <recommendedName>
        <fullName evidence="9">Phenol 2-monooxygenase</fullName>
    </recommendedName>
</protein>
<evidence type="ECO:0000259" key="6">
    <source>
        <dbReference type="Pfam" id="PF07976"/>
    </source>
</evidence>
<dbReference type="InterPro" id="IPR050641">
    <property type="entry name" value="RIFMO-like"/>
</dbReference>
<feature type="domain" description="Phenol hydroxylase-like C-terminal dimerisation" evidence="6">
    <location>
        <begin position="434"/>
        <end position="637"/>
    </location>
</feature>
<gene>
    <name evidence="7" type="ORF">CONLIGDRAFT_621592</name>
</gene>
<dbReference type="InterPro" id="IPR038220">
    <property type="entry name" value="PHOX_C_sf"/>
</dbReference>
<reference evidence="7 8" key="1">
    <citation type="submission" date="2016-10" db="EMBL/GenBank/DDBJ databases">
        <title>Draft genome sequence of Coniochaeta ligniaria NRRL30616, a lignocellulolytic fungus for bioabatement of inhibitors in plant biomass hydrolysates.</title>
        <authorList>
            <consortium name="DOE Joint Genome Institute"/>
            <person name="Jimenez D.J."/>
            <person name="Hector R.E."/>
            <person name="Riley R."/>
            <person name="Sun H."/>
            <person name="Grigoriev I.V."/>
            <person name="Van Elsas J.D."/>
            <person name="Nichols N.N."/>
        </authorList>
    </citation>
    <scope>NUCLEOTIDE SEQUENCE [LARGE SCALE GENOMIC DNA]</scope>
    <source>
        <strain evidence="7 8">NRRL 30616</strain>
    </source>
</reference>
<dbReference type="SUPFAM" id="SSF52833">
    <property type="entry name" value="Thioredoxin-like"/>
    <property type="match status" value="1"/>
</dbReference>
<dbReference type="OrthoDB" id="1716816at2759"/>
<sequence length="645" mass="72038">MAAIWFAKLGINARIIDKRGTKIFTGQADGLQPRALEVFNSFGFAHRPLKEASVGFESCYYEPDANGDIHKVARKVEGVVGISRFNGSVIHQGRIEQWFTDVIDEFSGNTLKVERPFLPESLVVDESKIQDQSAYPITVTVKKLSDQDAAPDQFGHKLENGLYRQFAGDQEREFVTPPESREIIHAKYVLGTDGAHSWVRKQLGIVPEGESTDYIWGVLDIVPITNLPDIRKRCAIHSVSDGSIMIIPREGDIVRFYIQLNEAPREPEDGSAAAGTKSRVDRSKITPESILETARKILHPYTLDVAETHWFTGYHIGQRVAPKFEKWERVFIAGDACHTHSPKAGQGMNISMMDTFNLAWKVAHVVQGKASPAILSTYEEERRQVAKDLIDYDFKLSRLFSGKPGTGGEEGTISTDEFRDFIDKGSAFTTGCTVDYGASVLVSKPAREDSEVKYASPLATELFVGRRFPDNRLVMQCDGRPWFIHDKMPSDGRWRLIDFCGDFKSSPALAAQLVAVGDYFSSPESFIARYTPAGERVDSVIELILVHASDADNVEWDDFPLAFRPRDSRRVMDYWKIYGDMESLHGGTGEGYEKLGIRRDVGALVVVRPDGYVSMVTTPDVAGVNEVAKFFEGFFIPVAEQSTYM</sequence>
<evidence type="ECO:0000256" key="1">
    <source>
        <dbReference type="ARBA" id="ARBA00007801"/>
    </source>
</evidence>
<evidence type="ECO:0008006" key="9">
    <source>
        <dbReference type="Google" id="ProtNLM"/>
    </source>
</evidence>
<dbReference type="Pfam" id="PF07976">
    <property type="entry name" value="Phe_hydrox_dim"/>
    <property type="match status" value="1"/>
</dbReference>
<dbReference type="AlphaFoldDB" id="A0A1J7JDR8"/>
<dbReference type="Gene3D" id="3.50.50.60">
    <property type="entry name" value="FAD/NAD(P)-binding domain"/>
    <property type="match status" value="1"/>
</dbReference>
<evidence type="ECO:0000256" key="3">
    <source>
        <dbReference type="ARBA" id="ARBA00022827"/>
    </source>
</evidence>
<dbReference type="GO" id="GO:0016709">
    <property type="term" value="F:oxidoreductase activity, acting on paired donors, with incorporation or reduction of molecular oxygen, NAD(P)H as one donor, and incorporation of one atom of oxygen"/>
    <property type="evidence" value="ECO:0007669"/>
    <property type="project" value="UniProtKB-ARBA"/>
</dbReference>
<dbReference type="PANTHER" id="PTHR43004:SF20">
    <property type="entry name" value="2-MONOOXYGENASE, PUTATIVE (AFU_ORTHOLOGUE AFUA_1G13660)-RELATED"/>
    <property type="match status" value="1"/>
</dbReference>
<dbReference type="Proteomes" id="UP000182658">
    <property type="component" value="Unassembled WGS sequence"/>
</dbReference>
<dbReference type="Pfam" id="PF01494">
    <property type="entry name" value="FAD_binding_3"/>
    <property type="match status" value="1"/>
</dbReference>
<feature type="domain" description="FAD-binding" evidence="5">
    <location>
        <begin position="1"/>
        <end position="391"/>
    </location>
</feature>
<proteinExistence type="inferred from homology"/>
<evidence type="ECO:0000313" key="8">
    <source>
        <dbReference type="Proteomes" id="UP000182658"/>
    </source>
</evidence>
<dbReference type="STRING" id="1408157.A0A1J7JDR8"/>
<dbReference type="GO" id="GO:0071949">
    <property type="term" value="F:FAD binding"/>
    <property type="evidence" value="ECO:0007669"/>
    <property type="project" value="InterPro"/>
</dbReference>
<name>A0A1J7JDR8_9PEZI</name>
<dbReference type="Gene3D" id="3.30.9.10">
    <property type="entry name" value="D-Amino Acid Oxidase, subunit A, domain 2"/>
    <property type="match status" value="1"/>
</dbReference>
<dbReference type="Gene3D" id="3.40.30.20">
    <property type="match status" value="1"/>
</dbReference>
<comment type="similarity">
    <text evidence="1">Belongs to the PheA/TfdB FAD monooxygenase family.</text>
</comment>
<dbReference type="InterPro" id="IPR002938">
    <property type="entry name" value="FAD-bd"/>
</dbReference>